<keyword evidence="3" id="KW-0067">ATP-binding</keyword>
<dbReference type="PROSITE" id="PS00329">
    <property type="entry name" value="HSP70_2"/>
    <property type="match status" value="1"/>
</dbReference>
<dbReference type="InterPro" id="IPR018181">
    <property type="entry name" value="Heat_shock_70_CS"/>
</dbReference>
<proteinExistence type="inferred from homology"/>
<dbReference type="InterPro" id="IPR029047">
    <property type="entry name" value="HSP70_peptide-bd_sf"/>
</dbReference>
<dbReference type="EMBL" id="CP061800">
    <property type="protein sequence ID" value="QTA93697.1"/>
    <property type="molecule type" value="Genomic_DNA"/>
</dbReference>
<comment type="similarity">
    <text evidence="1">Belongs to the heat shock protein 70 family.</text>
</comment>
<dbReference type="AlphaFoldDB" id="A0A975BYT5"/>
<dbReference type="Gene3D" id="3.90.640.10">
    <property type="entry name" value="Actin, Chain A, domain 4"/>
    <property type="match status" value="1"/>
</dbReference>
<sequence length="499" mass="54825">MGVDSDTNPVLGFDLGTTFSAVARWTDGRGPRIIQNKTGLDTTQSVVYRNPANDEMIVGRIAYHRGLMSPENMIVGVKRLMDETAHNVHLGGKAFTPVELSAMILKKIYNDAKSQYPKGVFSSRGSVVTVPFYFKAHQIDNTRQAAEMADINCIGIIQEPIAASLLYAFQLCEEHSEQEFSQNILVFDLGGGTFDLTLFHLEHTKTELIFEVLGAGGDDRLGGMDFDKCLGDVILEKGEVSLQGLDPVLFNKAQKNLFEHAVNAKIALGASSEYFVAIPFILPDKHIEISMTRGEFEKSIIHYLHKIEGIIDSLWAKAGVKPSEVDRVIRVGGSSGIPCVKALLDDVVGGEKVWGNINPSTSVAEGASMYAAYLDDKEFFDKEIIIRTRTCHALGLKTAGDYFTEIIPANRKTPCSVKRLFTTNEDNATSLDIEIFQGSGRIVKAETHSHIGTIQITNLPPRPAGELDIEVNFKVNEEQILSVTVTAEGHRKSTTLNYT</sequence>
<keyword evidence="5" id="KW-1185">Reference proteome</keyword>
<evidence type="ECO:0000256" key="1">
    <source>
        <dbReference type="ARBA" id="ARBA00007381"/>
    </source>
</evidence>
<dbReference type="CDD" id="cd24029">
    <property type="entry name" value="ASKHA_NBD_HSP70_DnaK_HscA_HscC"/>
    <property type="match status" value="1"/>
</dbReference>
<dbReference type="KEGG" id="dmm:dnm_098010"/>
<reference evidence="4" key="1">
    <citation type="journal article" date="2021" name="Microb. Physiol.">
        <title>Proteogenomic Insights into the Physiology of Marine, Sulfate-Reducing, Filamentous Desulfonema limicola and Desulfonema magnum.</title>
        <authorList>
            <person name="Schnaars V."/>
            <person name="Wohlbrand L."/>
            <person name="Scheve S."/>
            <person name="Hinrichs C."/>
            <person name="Reinhardt R."/>
            <person name="Rabus R."/>
        </authorList>
    </citation>
    <scope>NUCLEOTIDE SEQUENCE</scope>
    <source>
        <strain evidence="4">4be13</strain>
    </source>
</reference>
<dbReference type="PANTHER" id="PTHR19375">
    <property type="entry name" value="HEAT SHOCK PROTEIN 70KDA"/>
    <property type="match status" value="1"/>
</dbReference>
<evidence type="ECO:0000313" key="5">
    <source>
        <dbReference type="Proteomes" id="UP000663722"/>
    </source>
</evidence>
<evidence type="ECO:0000256" key="2">
    <source>
        <dbReference type="ARBA" id="ARBA00022741"/>
    </source>
</evidence>
<dbReference type="RefSeq" id="WP_207680525.1">
    <property type="nucleotide sequence ID" value="NZ_CP061800.1"/>
</dbReference>
<dbReference type="InterPro" id="IPR013126">
    <property type="entry name" value="Hsp_70_fam"/>
</dbReference>
<keyword evidence="2" id="KW-0547">Nucleotide-binding</keyword>
<dbReference type="Gene3D" id="3.30.420.40">
    <property type="match status" value="2"/>
</dbReference>
<evidence type="ECO:0000313" key="4">
    <source>
        <dbReference type="EMBL" id="QTA93697.1"/>
    </source>
</evidence>
<name>A0A975BYT5_9BACT</name>
<dbReference type="PRINTS" id="PR00301">
    <property type="entry name" value="HEATSHOCK70"/>
</dbReference>
<dbReference type="Proteomes" id="UP000663722">
    <property type="component" value="Chromosome"/>
</dbReference>
<protein>
    <submittedName>
        <fullName evidence="4">Chaperone Hsp70 family protein</fullName>
    </submittedName>
</protein>
<dbReference type="GO" id="GO:0005524">
    <property type="term" value="F:ATP binding"/>
    <property type="evidence" value="ECO:0007669"/>
    <property type="project" value="UniProtKB-KW"/>
</dbReference>
<dbReference type="InterPro" id="IPR043129">
    <property type="entry name" value="ATPase_NBD"/>
</dbReference>
<gene>
    <name evidence="4" type="ORF">dnm_098010</name>
</gene>
<dbReference type="FunFam" id="3.30.420.40:FF:000028">
    <property type="entry name" value="heat shock 70 kDa protein-like"/>
    <property type="match status" value="1"/>
</dbReference>
<organism evidence="4 5">
    <name type="scientific">Desulfonema magnum</name>
    <dbReference type="NCBI Taxonomy" id="45655"/>
    <lineage>
        <taxon>Bacteria</taxon>
        <taxon>Pseudomonadati</taxon>
        <taxon>Thermodesulfobacteriota</taxon>
        <taxon>Desulfobacteria</taxon>
        <taxon>Desulfobacterales</taxon>
        <taxon>Desulfococcaceae</taxon>
        <taxon>Desulfonema</taxon>
    </lineage>
</organism>
<evidence type="ECO:0000256" key="3">
    <source>
        <dbReference type="ARBA" id="ARBA00022840"/>
    </source>
</evidence>
<accession>A0A975BYT5</accession>
<dbReference type="Gene3D" id="2.60.34.10">
    <property type="entry name" value="Substrate Binding Domain Of DNAk, Chain A, domain 1"/>
    <property type="match status" value="1"/>
</dbReference>
<dbReference type="SUPFAM" id="SSF53067">
    <property type="entry name" value="Actin-like ATPase domain"/>
    <property type="match status" value="2"/>
</dbReference>
<dbReference type="SUPFAM" id="SSF100920">
    <property type="entry name" value="Heat shock protein 70kD (HSP70), peptide-binding domain"/>
    <property type="match status" value="1"/>
</dbReference>
<dbReference type="GO" id="GO:0140662">
    <property type="term" value="F:ATP-dependent protein folding chaperone"/>
    <property type="evidence" value="ECO:0007669"/>
    <property type="project" value="InterPro"/>
</dbReference>
<dbReference type="Pfam" id="PF00012">
    <property type="entry name" value="HSP70"/>
    <property type="match status" value="1"/>
</dbReference>